<dbReference type="EMBL" id="VSSQ01000097">
    <property type="protein sequence ID" value="MPL76373.1"/>
    <property type="molecule type" value="Genomic_DNA"/>
</dbReference>
<dbReference type="InterPro" id="IPR046272">
    <property type="entry name" value="DUF6305"/>
</dbReference>
<accession>A0A644UBL2</accession>
<gene>
    <name evidence="2" type="ORF">SDC9_22218</name>
</gene>
<comment type="caution">
    <text evidence="2">The sequence shown here is derived from an EMBL/GenBank/DDBJ whole genome shotgun (WGS) entry which is preliminary data.</text>
</comment>
<evidence type="ECO:0000259" key="1">
    <source>
        <dbReference type="Pfam" id="PF19823"/>
    </source>
</evidence>
<sequence>MKKRTLCGCILAIACVIFAGCGGAKQDAKPAASSGAAVSGLKAAEFEQPALITSIGQSADAQMVKALAERNGLKYKFDVAARPAALDGNKTLMMVIGGSSKGMGAAGVNLAQEEERAKALIAAAKEKKMKIIALHVGGSARRGELTDRFIPLTKDANYLIVVADGDKDKAFTKIASSDKQPIDFPANVADVGKFMKAAFK</sequence>
<dbReference type="Pfam" id="PF19823">
    <property type="entry name" value="DUF6305"/>
    <property type="match status" value="1"/>
</dbReference>
<dbReference type="PROSITE" id="PS51257">
    <property type="entry name" value="PROKAR_LIPOPROTEIN"/>
    <property type="match status" value="1"/>
</dbReference>
<organism evidence="2">
    <name type="scientific">bioreactor metagenome</name>
    <dbReference type="NCBI Taxonomy" id="1076179"/>
    <lineage>
        <taxon>unclassified sequences</taxon>
        <taxon>metagenomes</taxon>
        <taxon>ecological metagenomes</taxon>
    </lineage>
</organism>
<name>A0A644UBL2_9ZZZZ</name>
<proteinExistence type="predicted"/>
<feature type="domain" description="DUF6305" evidence="1">
    <location>
        <begin position="47"/>
        <end position="199"/>
    </location>
</feature>
<dbReference type="AlphaFoldDB" id="A0A644UBL2"/>
<evidence type="ECO:0000313" key="2">
    <source>
        <dbReference type="EMBL" id="MPL76373.1"/>
    </source>
</evidence>
<reference evidence="2" key="1">
    <citation type="submission" date="2019-08" db="EMBL/GenBank/DDBJ databases">
        <authorList>
            <person name="Kucharzyk K."/>
            <person name="Murdoch R.W."/>
            <person name="Higgins S."/>
            <person name="Loffler F."/>
        </authorList>
    </citation>
    <scope>NUCLEOTIDE SEQUENCE</scope>
</reference>
<protein>
    <recommendedName>
        <fullName evidence="1">DUF6305 domain-containing protein</fullName>
    </recommendedName>
</protein>